<dbReference type="NCBIfam" id="NF047646">
    <property type="entry name" value="REP_Tyr_transpos"/>
    <property type="match status" value="1"/>
</dbReference>
<sequence>MSRYRRSRTGSTYFFTLVSFRRNPILCLPPIRSALRRAIEDVRQSRPFEIDAWVLMPDHLHCIWTLPDGDTDYSTRWAIIKSSVSRFALVSTVSTGARNPSRIQHRDASIWQRRFHEHQIRDDRDFERHMDYIHFNPVRHGHVASAADWPYSTFHRYVKNGVYPADWGGTPQMEVMWIE</sequence>
<dbReference type="PANTHER" id="PTHR36966">
    <property type="entry name" value="REP-ASSOCIATED TYROSINE TRANSPOSASE"/>
    <property type="match status" value="1"/>
</dbReference>
<comment type="caution">
    <text evidence="2">The sequence shown here is derived from an EMBL/GenBank/DDBJ whole genome shotgun (WGS) entry which is preliminary data.</text>
</comment>
<reference evidence="3" key="1">
    <citation type="journal article" date="2019" name="Int. J. Syst. Evol. Microbiol.">
        <title>The Global Catalogue of Microorganisms (GCM) 10K type strain sequencing project: providing services to taxonomists for standard genome sequencing and annotation.</title>
        <authorList>
            <consortium name="The Broad Institute Genomics Platform"/>
            <consortium name="The Broad Institute Genome Sequencing Center for Infectious Disease"/>
            <person name="Wu L."/>
            <person name="Ma J."/>
        </authorList>
    </citation>
    <scope>NUCLEOTIDE SEQUENCE [LARGE SCALE GENOMIC DNA]</scope>
    <source>
        <strain evidence="3">CCM 7480</strain>
    </source>
</reference>
<evidence type="ECO:0000313" key="2">
    <source>
        <dbReference type="EMBL" id="MFC3459252.1"/>
    </source>
</evidence>
<feature type="domain" description="Transposase IS200-like" evidence="1">
    <location>
        <begin position="8"/>
        <end position="136"/>
    </location>
</feature>
<dbReference type="InterPro" id="IPR036515">
    <property type="entry name" value="Transposase_17_sf"/>
</dbReference>
<dbReference type="RefSeq" id="WP_379735778.1">
    <property type="nucleotide sequence ID" value="NZ_JBHRVV010000001.1"/>
</dbReference>
<dbReference type="PANTHER" id="PTHR36966:SF1">
    <property type="entry name" value="REP-ASSOCIATED TYROSINE TRANSPOSASE"/>
    <property type="match status" value="1"/>
</dbReference>
<dbReference type="SMART" id="SM01321">
    <property type="entry name" value="Y1_Tnp"/>
    <property type="match status" value="1"/>
</dbReference>
<keyword evidence="3" id="KW-1185">Reference proteome</keyword>
<dbReference type="SUPFAM" id="SSF143422">
    <property type="entry name" value="Transposase IS200-like"/>
    <property type="match status" value="1"/>
</dbReference>
<dbReference type="Pfam" id="PF01797">
    <property type="entry name" value="Y1_Tnp"/>
    <property type="match status" value="1"/>
</dbReference>
<dbReference type="Proteomes" id="UP001595665">
    <property type="component" value="Unassembled WGS sequence"/>
</dbReference>
<proteinExistence type="predicted"/>
<gene>
    <name evidence="2" type="ORF">ACFOPH_13510</name>
</gene>
<dbReference type="Gene3D" id="3.30.70.1290">
    <property type="entry name" value="Transposase IS200-like"/>
    <property type="match status" value="1"/>
</dbReference>
<organism evidence="2 3">
    <name type="scientific">Massilia haematophila</name>
    <dbReference type="NCBI Taxonomy" id="457923"/>
    <lineage>
        <taxon>Bacteria</taxon>
        <taxon>Pseudomonadati</taxon>
        <taxon>Pseudomonadota</taxon>
        <taxon>Betaproteobacteria</taxon>
        <taxon>Burkholderiales</taxon>
        <taxon>Oxalobacteraceae</taxon>
        <taxon>Telluria group</taxon>
        <taxon>Massilia</taxon>
    </lineage>
</organism>
<evidence type="ECO:0000259" key="1">
    <source>
        <dbReference type="SMART" id="SM01321"/>
    </source>
</evidence>
<evidence type="ECO:0000313" key="3">
    <source>
        <dbReference type="Proteomes" id="UP001595665"/>
    </source>
</evidence>
<name>A0ABV7PL95_9BURK</name>
<dbReference type="EMBL" id="JBHRVV010000001">
    <property type="protein sequence ID" value="MFC3459252.1"/>
    <property type="molecule type" value="Genomic_DNA"/>
</dbReference>
<accession>A0ABV7PL95</accession>
<dbReference type="InterPro" id="IPR052715">
    <property type="entry name" value="RAYT_transposase"/>
</dbReference>
<dbReference type="InterPro" id="IPR002686">
    <property type="entry name" value="Transposase_17"/>
</dbReference>
<protein>
    <submittedName>
        <fullName evidence="2">Transposase</fullName>
    </submittedName>
</protein>